<dbReference type="Proteomes" id="UP000010164">
    <property type="component" value="Unassembled WGS sequence"/>
</dbReference>
<evidence type="ECO:0000313" key="2">
    <source>
        <dbReference type="EMBL" id="EKF74037.1"/>
    </source>
</evidence>
<sequence length="87" mass="8719">MPAIQAFQVVEIGLVELGAQRSTGLTASDASSQAAKYGTGDAANRRPGRTKRQADGGAHASATGGHGDATRGTSNCAYRTADLAAIS</sequence>
<comment type="caution">
    <text evidence="2">The sequence shown here is derived from an EMBL/GenBank/DDBJ whole genome shotgun (WGS) entry which is preliminary data.</text>
</comment>
<keyword evidence="3" id="KW-1185">Reference proteome</keyword>
<gene>
    <name evidence="2" type="ORF">A11A3_11041</name>
</gene>
<dbReference type="AlphaFoldDB" id="L0WD46"/>
<dbReference type="EMBL" id="AMRJ01000016">
    <property type="protein sequence ID" value="EKF74037.1"/>
    <property type="molecule type" value="Genomic_DNA"/>
</dbReference>
<evidence type="ECO:0000313" key="3">
    <source>
        <dbReference type="Proteomes" id="UP000010164"/>
    </source>
</evidence>
<evidence type="ECO:0000256" key="1">
    <source>
        <dbReference type="SAM" id="MobiDB-lite"/>
    </source>
</evidence>
<proteinExistence type="predicted"/>
<protein>
    <submittedName>
        <fullName evidence="2">Uncharacterized protein</fullName>
    </submittedName>
</protein>
<feature type="compositionally biased region" description="Polar residues" evidence="1">
    <location>
        <begin position="23"/>
        <end position="34"/>
    </location>
</feature>
<feature type="region of interest" description="Disordered" evidence="1">
    <location>
        <begin position="23"/>
        <end position="74"/>
    </location>
</feature>
<reference evidence="2 3" key="1">
    <citation type="journal article" date="2012" name="J. Bacteriol.">
        <title>Genome Sequence of the Alkane-Degrading Bacterium Alcanivorax hongdengensis Type Strain A-11-3.</title>
        <authorList>
            <person name="Lai Q."/>
            <person name="Shao Z."/>
        </authorList>
    </citation>
    <scope>NUCLEOTIDE SEQUENCE [LARGE SCALE GENOMIC DNA]</scope>
    <source>
        <strain evidence="2 3">A-11-3</strain>
    </source>
</reference>
<name>L0WD46_9GAMM</name>
<accession>L0WD46</accession>
<organism evidence="2 3">
    <name type="scientific">Alcanivorax hongdengensis A-11-3</name>
    <dbReference type="NCBI Taxonomy" id="1177179"/>
    <lineage>
        <taxon>Bacteria</taxon>
        <taxon>Pseudomonadati</taxon>
        <taxon>Pseudomonadota</taxon>
        <taxon>Gammaproteobacteria</taxon>
        <taxon>Oceanospirillales</taxon>
        <taxon>Alcanivoracaceae</taxon>
        <taxon>Alcanivorax</taxon>
    </lineage>
</organism>